<name>A0A415MD57_9FIRM</name>
<dbReference type="GO" id="GO:0003677">
    <property type="term" value="F:DNA binding"/>
    <property type="evidence" value="ECO:0007669"/>
    <property type="project" value="UniProtKB-KW"/>
</dbReference>
<reference evidence="1 2" key="1">
    <citation type="submission" date="2018-08" db="EMBL/GenBank/DDBJ databases">
        <title>A genome reference for cultivated species of the human gut microbiota.</title>
        <authorList>
            <person name="Zou Y."/>
            <person name="Xue W."/>
            <person name="Luo G."/>
        </authorList>
    </citation>
    <scope>NUCLEOTIDE SEQUENCE [LARGE SCALE GENOMIC DNA]</scope>
    <source>
        <strain evidence="1 2">AF36-7BH</strain>
    </source>
</reference>
<dbReference type="Proteomes" id="UP000285201">
    <property type="component" value="Unassembled WGS sequence"/>
</dbReference>
<dbReference type="SUPFAM" id="SSF89447">
    <property type="entry name" value="AbrB/MazE/MraZ-like"/>
    <property type="match status" value="1"/>
</dbReference>
<dbReference type="AlphaFoldDB" id="A0A415MD57"/>
<dbReference type="RefSeq" id="WP_117913769.1">
    <property type="nucleotide sequence ID" value="NZ_CABJMX010000003.1"/>
</dbReference>
<accession>A0A415MD57</accession>
<evidence type="ECO:0000313" key="2">
    <source>
        <dbReference type="Proteomes" id="UP000285201"/>
    </source>
</evidence>
<proteinExistence type="predicted"/>
<dbReference type="InterPro" id="IPR039052">
    <property type="entry name" value="Antitox_PemI-like"/>
</dbReference>
<dbReference type="InterPro" id="IPR037914">
    <property type="entry name" value="SpoVT-AbrB_sf"/>
</dbReference>
<protein>
    <submittedName>
        <fullName evidence="1">AbrB/MazE/SpoVT family DNA-binding domain-containing protein</fullName>
    </submittedName>
</protein>
<organism evidence="1 2">
    <name type="scientific">Lachnospira eligens</name>
    <dbReference type="NCBI Taxonomy" id="39485"/>
    <lineage>
        <taxon>Bacteria</taxon>
        <taxon>Bacillati</taxon>
        <taxon>Bacillota</taxon>
        <taxon>Clostridia</taxon>
        <taxon>Lachnospirales</taxon>
        <taxon>Lachnospiraceae</taxon>
        <taxon>Lachnospira</taxon>
    </lineage>
</organism>
<sequence>MQAQVREWGNSQGIRLSKEILKSAGIALNEMLEVTVSDGVITLAKPFRHKTLEERAAEYNGKLMLDGEYDWGEPVGREVW</sequence>
<gene>
    <name evidence="1" type="ORF">DW007_04105</name>
</gene>
<dbReference type="Gene3D" id="2.10.260.10">
    <property type="match status" value="1"/>
</dbReference>
<comment type="caution">
    <text evidence="1">The sequence shown here is derived from an EMBL/GenBank/DDBJ whole genome shotgun (WGS) entry which is preliminary data.</text>
</comment>
<dbReference type="PANTHER" id="PTHR40516">
    <property type="entry name" value="ANTITOXIN CHPS-RELATED"/>
    <property type="match status" value="1"/>
</dbReference>
<dbReference type="PANTHER" id="PTHR40516:SF1">
    <property type="entry name" value="ANTITOXIN CHPS-RELATED"/>
    <property type="match status" value="1"/>
</dbReference>
<keyword evidence="1" id="KW-0238">DNA-binding</keyword>
<evidence type="ECO:0000313" key="1">
    <source>
        <dbReference type="EMBL" id="RHL70166.1"/>
    </source>
</evidence>
<dbReference type="GO" id="GO:0097351">
    <property type="term" value="F:toxin sequestering activity"/>
    <property type="evidence" value="ECO:0007669"/>
    <property type="project" value="InterPro"/>
</dbReference>
<dbReference type="EMBL" id="QROY01000003">
    <property type="protein sequence ID" value="RHL70166.1"/>
    <property type="molecule type" value="Genomic_DNA"/>
</dbReference>